<evidence type="ECO:0000256" key="1">
    <source>
        <dbReference type="ARBA" id="ARBA00009003"/>
    </source>
</evidence>
<dbReference type="HOGENOM" id="CLU_050874_1_0_1"/>
<dbReference type="PANTHER" id="PTHR46830">
    <property type="entry name" value="TRANSFERASE, PUTATIVE-RELATED"/>
    <property type="match status" value="1"/>
</dbReference>
<proteinExistence type="inferred from homology"/>
<keyword evidence="2" id="KW-0472">Membrane</keyword>
<dbReference type="OrthoDB" id="409543at2759"/>
<evidence type="ECO:0000313" key="3">
    <source>
        <dbReference type="EMBL" id="EEA26465.1"/>
    </source>
</evidence>
<dbReference type="Proteomes" id="UP000001294">
    <property type="component" value="Unassembled WGS sequence"/>
</dbReference>
<keyword evidence="4" id="KW-1185">Reference proteome</keyword>
<comment type="similarity">
    <text evidence="1">Belongs to the glycosyltransferase 32 family.</text>
</comment>
<evidence type="ECO:0000256" key="2">
    <source>
        <dbReference type="SAM" id="Phobius"/>
    </source>
</evidence>
<evidence type="ECO:0008006" key="5">
    <source>
        <dbReference type="Google" id="ProtNLM"/>
    </source>
</evidence>
<dbReference type="PhylomeDB" id="B6QBM4"/>
<sequence>MYQPLPKSVIVGTAVVSVLLFLFFFRSTVEIHFNNSESLTESYDFHETSEEAQCFKNTHALSKSPIPKVVHFLWGFGNHPEITFMNYLAIRSALISLKPDTLKLHYEELNRDNIWFRRLQDSITLVHHNMTAEYPKQTKEHWQVSHLADALRLDILHREGGIYLDADVIALKSFDTLLHNQRDVILGSEGGDRHGLCNAIILARPNAAFLGQWIDSYSDFVPSEWNYHSVLLPKEMSLDHPSEICTLAPTVFFWPTWTHKHIRYMHEELSEEKVLEVEDLLDAYGGALYSNQLAYHAWSQVARKEYLDSLTPELVREKDTRFNLMVRRFL</sequence>
<accession>B6QBM4</accession>
<feature type="transmembrane region" description="Helical" evidence="2">
    <location>
        <begin position="6"/>
        <end position="25"/>
    </location>
</feature>
<dbReference type="VEuPathDB" id="FungiDB:PMAA_075340"/>
<protein>
    <recommendedName>
        <fullName evidence="5">Glycosyl transferase</fullName>
    </recommendedName>
</protein>
<reference evidence="4" key="1">
    <citation type="journal article" date="2015" name="Genome Announc.">
        <title>Genome sequence of the AIDS-associated pathogen Penicillium marneffei (ATCC18224) and its near taxonomic relative Talaromyces stipitatus (ATCC10500).</title>
        <authorList>
            <person name="Nierman W.C."/>
            <person name="Fedorova-Abrams N.D."/>
            <person name="Andrianopoulos A."/>
        </authorList>
    </citation>
    <scope>NUCLEOTIDE SEQUENCE [LARGE SCALE GENOMIC DNA]</scope>
    <source>
        <strain evidence="4">ATCC 18224 / CBS 334.59 / QM 7333</strain>
    </source>
</reference>
<dbReference type="PANTHER" id="PTHR46830:SF2">
    <property type="entry name" value="ALPHA-1,4-N-ACETYLGLUCOSAMINYLTRANSFERASE"/>
    <property type="match status" value="1"/>
</dbReference>
<organism evidence="3 4">
    <name type="scientific">Talaromyces marneffei (strain ATCC 18224 / CBS 334.59 / QM 7333)</name>
    <name type="common">Penicillium marneffei</name>
    <dbReference type="NCBI Taxonomy" id="441960"/>
    <lineage>
        <taxon>Eukaryota</taxon>
        <taxon>Fungi</taxon>
        <taxon>Dikarya</taxon>
        <taxon>Ascomycota</taxon>
        <taxon>Pezizomycotina</taxon>
        <taxon>Eurotiomycetes</taxon>
        <taxon>Eurotiomycetidae</taxon>
        <taxon>Eurotiales</taxon>
        <taxon>Trichocomaceae</taxon>
        <taxon>Talaromyces</taxon>
        <taxon>Talaromyces sect. Talaromyces</taxon>
    </lineage>
</organism>
<dbReference type="Pfam" id="PF04488">
    <property type="entry name" value="Gly_transf_sug"/>
    <property type="match status" value="1"/>
</dbReference>
<dbReference type="InterPro" id="IPR029044">
    <property type="entry name" value="Nucleotide-diphossugar_trans"/>
</dbReference>
<dbReference type="AlphaFoldDB" id="B6QBM4"/>
<keyword evidence="2" id="KW-1133">Transmembrane helix</keyword>
<dbReference type="InterPro" id="IPR007577">
    <property type="entry name" value="GlycoTrfase_DXD_sugar-bd_CS"/>
</dbReference>
<dbReference type="SUPFAM" id="SSF53448">
    <property type="entry name" value="Nucleotide-diphospho-sugar transferases"/>
    <property type="match status" value="1"/>
</dbReference>
<dbReference type="EMBL" id="DS995900">
    <property type="protein sequence ID" value="EEA26465.1"/>
    <property type="molecule type" value="Genomic_DNA"/>
</dbReference>
<evidence type="ECO:0000313" key="4">
    <source>
        <dbReference type="Proteomes" id="UP000001294"/>
    </source>
</evidence>
<keyword evidence="2" id="KW-0812">Transmembrane</keyword>
<dbReference type="GO" id="GO:1901135">
    <property type="term" value="P:carbohydrate derivative metabolic process"/>
    <property type="evidence" value="ECO:0007669"/>
    <property type="project" value="UniProtKB-ARBA"/>
</dbReference>
<gene>
    <name evidence="3" type="ORF">PMAA_075340</name>
</gene>
<name>B6QBM4_TALMQ</name>
<dbReference type="Gene3D" id="3.90.550.20">
    <property type="match status" value="1"/>
</dbReference>